<protein>
    <submittedName>
        <fullName evidence="2">Uncharacterized protein</fullName>
    </submittedName>
</protein>
<reference evidence="2" key="1">
    <citation type="journal article" date="2020" name="Nature">
        <title>Giant virus diversity and host interactions through global metagenomics.</title>
        <authorList>
            <person name="Schulz F."/>
            <person name="Roux S."/>
            <person name="Paez-Espino D."/>
            <person name="Jungbluth S."/>
            <person name="Walsh D.A."/>
            <person name="Denef V.J."/>
            <person name="McMahon K.D."/>
            <person name="Konstantinidis K.T."/>
            <person name="Eloe-Fadrosh E.A."/>
            <person name="Kyrpides N.C."/>
            <person name="Woyke T."/>
        </authorList>
    </citation>
    <scope>NUCLEOTIDE SEQUENCE</scope>
    <source>
        <strain evidence="2">GVMAG-M-3300024258-28</strain>
    </source>
</reference>
<evidence type="ECO:0000313" key="2">
    <source>
        <dbReference type="EMBL" id="QHT94189.1"/>
    </source>
</evidence>
<sequence>MATYTNKLQTQNDLLLSNLMDFYKETTYLQEVMKIINGESKISLRIVDWFVTNYAKKTYTMYQLSNEEPRFKVYHDYKLKLKAYSKRRFDPFCRWERITIPFDNTKQMETTIGQLNFFKWAIENKILDYIQQNYAAIESDMNNRNSTSKNRNDVDNKTRKKREELSVSAVKCIKKENVKIVVKFN</sequence>
<dbReference type="AlphaFoldDB" id="A0A6C0IMY7"/>
<accession>A0A6C0IMY7</accession>
<feature type="compositionally biased region" description="Basic and acidic residues" evidence="1">
    <location>
        <begin position="150"/>
        <end position="160"/>
    </location>
</feature>
<feature type="region of interest" description="Disordered" evidence="1">
    <location>
        <begin position="141"/>
        <end position="160"/>
    </location>
</feature>
<dbReference type="Pfam" id="PF23827">
    <property type="entry name" value="DUF7197"/>
    <property type="match status" value="1"/>
</dbReference>
<evidence type="ECO:0000256" key="1">
    <source>
        <dbReference type="SAM" id="MobiDB-lite"/>
    </source>
</evidence>
<dbReference type="EMBL" id="MN740217">
    <property type="protein sequence ID" value="QHT94189.1"/>
    <property type="molecule type" value="Genomic_DNA"/>
</dbReference>
<name>A0A6C0IMY7_9ZZZZ</name>
<organism evidence="2">
    <name type="scientific">viral metagenome</name>
    <dbReference type="NCBI Taxonomy" id="1070528"/>
    <lineage>
        <taxon>unclassified sequences</taxon>
        <taxon>metagenomes</taxon>
        <taxon>organismal metagenomes</taxon>
    </lineage>
</organism>
<proteinExistence type="predicted"/>
<dbReference type="InterPro" id="IPR055621">
    <property type="entry name" value="DUF7197"/>
</dbReference>